<evidence type="ECO:0000256" key="2">
    <source>
        <dbReference type="ARBA" id="ARBA00023015"/>
    </source>
</evidence>
<organism evidence="6 7">
    <name type="scientific">Tabrizicola oligotrophica</name>
    <dbReference type="NCBI Taxonomy" id="2710650"/>
    <lineage>
        <taxon>Bacteria</taxon>
        <taxon>Pseudomonadati</taxon>
        <taxon>Pseudomonadota</taxon>
        <taxon>Alphaproteobacteria</taxon>
        <taxon>Rhodobacterales</taxon>
        <taxon>Paracoccaceae</taxon>
        <taxon>Tabrizicola</taxon>
    </lineage>
</organism>
<keyword evidence="4" id="KW-0804">Transcription</keyword>
<evidence type="ECO:0000256" key="3">
    <source>
        <dbReference type="ARBA" id="ARBA00023125"/>
    </source>
</evidence>
<dbReference type="Gene3D" id="1.10.10.10">
    <property type="entry name" value="Winged helix-like DNA-binding domain superfamily/Winged helix DNA-binding domain"/>
    <property type="match status" value="1"/>
</dbReference>
<comment type="caution">
    <text evidence="6">The sequence shown here is derived from an EMBL/GenBank/DDBJ whole genome shotgun (WGS) entry which is preliminary data.</text>
</comment>
<feature type="domain" description="HTH lysR-type" evidence="5">
    <location>
        <begin position="5"/>
        <end position="62"/>
    </location>
</feature>
<dbReference type="GO" id="GO:0006351">
    <property type="term" value="P:DNA-templated transcription"/>
    <property type="evidence" value="ECO:0007669"/>
    <property type="project" value="TreeGrafter"/>
</dbReference>
<proteinExistence type="inferred from homology"/>
<evidence type="ECO:0000313" key="7">
    <source>
        <dbReference type="Proteomes" id="UP000477782"/>
    </source>
</evidence>
<dbReference type="PANTHER" id="PTHR30537:SF74">
    <property type="entry name" value="HTH-TYPE TRANSCRIPTIONAL REGULATOR TRPI"/>
    <property type="match status" value="1"/>
</dbReference>
<dbReference type="GO" id="GO:0003700">
    <property type="term" value="F:DNA-binding transcription factor activity"/>
    <property type="evidence" value="ECO:0007669"/>
    <property type="project" value="InterPro"/>
</dbReference>
<evidence type="ECO:0000259" key="5">
    <source>
        <dbReference type="PROSITE" id="PS50931"/>
    </source>
</evidence>
<dbReference type="InterPro" id="IPR005119">
    <property type="entry name" value="LysR_subst-bd"/>
</dbReference>
<dbReference type="EMBL" id="JAAIVJ010000013">
    <property type="protein sequence ID" value="NEY91752.1"/>
    <property type="molecule type" value="Genomic_DNA"/>
</dbReference>
<dbReference type="AlphaFoldDB" id="A0A6M0QZ61"/>
<comment type="similarity">
    <text evidence="1">Belongs to the LysR transcriptional regulatory family.</text>
</comment>
<dbReference type="PROSITE" id="PS50931">
    <property type="entry name" value="HTH_LYSR"/>
    <property type="match status" value="1"/>
</dbReference>
<evidence type="ECO:0000313" key="6">
    <source>
        <dbReference type="EMBL" id="NEY91752.1"/>
    </source>
</evidence>
<reference evidence="6 7" key="1">
    <citation type="submission" date="2020-02" db="EMBL/GenBank/DDBJ databases">
        <authorList>
            <person name="Chen W.-M."/>
        </authorList>
    </citation>
    <scope>NUCLEOTIDE SEQUENCE [LARGE SCALE GENOMIC DNA]</scope>
    <source>
        <strain evidence="6 7">KMS-5</strain>
    </source>
</reference>
<accession>A0A6M0QZ61</accession>
<dbReference type="Gene3D" id="3.40.190.10">
    <property type="entry name" value="Periplasmic binding protein-like II"/>
    <property type="match status" value="2"/>
</dbReference>
<dbReference type="SUPFAM" id="SSF53850">
    <property type="entry name" value="Periplasmic binding protein-like II"/>
    <property type="match status" value="1"/>
</dbReference>
<protein>
    <submittedName>
        <fullName evidence="6">LysR family transcriptional regulator</fullName>
    </submittedName>
</protein>
<evidence type="ECO:0000256" key="4">
    <source>
        <dbReference type="ARBA" id="ARBA00023163"/>
    </source>
</evidence>
<dbReference type="InterPro" id="IPR000847">
    <property type="entry name" value="LysR_HTH_N"/>
</dbReference>
<dbReference type="InterPro" id="IPR036390">
    <property type="entry name" value="WH_DNA-bd_sf"/>
</dbReference>
<sequence>MRSLPPLASLRAFEAAGRLLSFQDAARELGLTPTAISHQVRLLEQSCGKPLFQRRPRPLSLTPAGATLLSRVSKGLDLFAEGFEAISDRQQQRLKVTATNAFAARWLMPRVPSWRALRPDIGLDIMGSDTVLDLVGGEVDVAIRYARQAPKGLVCSEIGRDNYLVVASPSLVGRGPLDFTPQDLSRYPLIDGQWTDDFLNPPMWFEWVRLARERWSDVPDLAGHASLSFREDLHGIEAAIAGYGIAICSDILVAPELASGALVRVSSLALEGYAFIAAHRPNHPRQQTIKAFEAWIAECFRAMMSTDHQRS</sequence>
<name>A0A6M0QZ61_9RHOB</name>
<dbReference type="SUPFAM" id="SSF46785">
    <property type="entry name" value="Winged helix' DNA-binding domain"/>
    <property type="match status" value="1"/>
</dbReference>
<keyword evidence="3" id="KW-0238">DNA-binding</keyword>
<keyword evidence="2" id="KW-0805">Transcription regulation</keyword>
<dbReference type="InterPro" id="IPR036388">
    <property type="entry name" value="WH-like_DNA-bd_sf"/>
</dbReference>
<dbReference type="GO" id="GO:0043565">
    <property type="term" value="F:sequence-specific DNA binding"/>
    <property type="evidence" value="ECO:0007669"/>
    <property type="project" value="TreeGrafter"/>
</dbReference>
<dbReference type="Proteomes" id="UP000477782">
    <property type="component" value="Unassembled WGS sequence"/>
</dbReference>
<dbReference type="Pfam" id="PF00126">
    <property type="entry name" value="HTH_1"/>
    <property type="match status" value="1"/>
</dbReference>
<dbReference type="InterPro" id="IPR058163">
    <property type="entry name" value="LysR-type_TF_proteobact-type"/>
</dbReference>
<gene>
    <name evidence="6" type="ORF">G4Z14_15755</name>
</gene>
<keyword evidence="7" id="KW-1185">Reference proteome</keyword>
<dbReference type="PANTHER" id="PTHR30537">
    <property type="entry name" value="HTH-TYPE TRANSCRIPTIONAL REGULATOR"/>
    <property type="match status" value="1"/>
</dbReference>
<dbReference type="Pfam" id="PF03466">
    <property type="entry name" value="LysR_substrate"/>
    <property type="match status" value="1"/>
</dbReference>
<evidence type="ECO:0000256" key="1">
    <source>
        <dbReference type="ARBA" id="ARBA00009437"/>
    </source>
</evidence>